<keyword evidence="1" id="KW-0812">Transmembrane</keyword>
<keyword evidence="1" id="KW-0472">Membrane</keyword>
<dbReference type="RefSeq" id="WP_148063024.1">
    <property type="nucleotide sequence ID" value="NZ_VRYZ01000002.1"/>
</dbReference>
<feature type="transmembrane region" description="Helical" evidence="1">
    <location>
        <begin position="6"/>
        <end position="26"/>
    </location>
</feature>
<proteinExistence type="predicted"/>
<keyword evidence="3" id="KW-1185">Reference proteome</keyword>
<sequence>MIRRFFHGMAFGAGFTIAAILIVYLLESSSLMKEQEEIAALRSAHDEIVEDFSNLSPGEKARMSSVIFVVRYFPSSEGRFIAEVDEVLKVANGIKFPHKPGDSFPGANYQADSVSGYGSHGLVMMVGEKPRLRTVSYFDGVRIGSFGNITLDEFRELVSSLEE</sequence>
<gene>
    <name evidence="2" type="ORF">FVW59_04300</name>
</gene>
<dbReference type="EMBL" id="VRYZ01000002">
    <property type="protein sequence ID" value="TXS93089.1"/>
    <property type="molecule type" value="Genomic_DNA"/>
</dbReference>
<dbReference type="OrthoDB" id="6400365at2"/>
<evidence type="ECO:0000313" key="2">
    <source>
        <dbReference type="EMBL" id="TXS93089.1"/>
    </source>
</evidence>
<reference evidence="2 3" key="1">
    <citation type="submission" date="2019-08" db="EMBL/GenBank/DDBJ databases">
        <title>Parahaliea maris sp. nov., isolated from the surface seawater.</title>
        <authorList>
            <person name="Liu Y."/>
        </authorList>
    </citation>
    <scope>NUCLEOTIDE SEQUENCE [LARGE SCALE GENOMIC DNA]</scope>
    <source>
        <strain evidence="2 3">S2-26</strain>
    </source>
</reference>
<protein>
    <submittedName>
        <fullName evidence="2">Uncharacterized protein</fullName>
    </submittedName>
</protein>
<comment type="caution">
    <text evidence="2">The sequence shown here is derived from an EMBL/GenBank/DDBJ whole genome shotgun (WGS) entry which is preliminary data.</text>
</comment>
<dbReference type="AlphaFoldDB" id="A0A5C8ZZ53"/>
<organism evidence="2 3">
    <name type="scientific">Parahaliea aestuarii</name>
    <dbReference type="NCBI Taxonomy" id="1852021"/>
    <lineage>
        <taxon>Bacteria</taxon>
        <taxon>Pseudomonadati</taxon>
        <taxon>Pseudomonadota</taxon>
        <taxon>Gammaproteobacteria</taxon>
        <taxon>Cellvibrionales</taxon>
        <taxon>Halieaceae</taxon>
        <taxon>Parahaliea</taxon>
    </lineage>
</organism>
<name>A0A5C8ZZ53_9GAMM</name>
<keyword evidence="1" id="KW-1133">Transmembrane helix</keyword>
<evidence type="ECO:0000313" key="3">
    <source>
        <dbReference type="Proteomes" id="UP000321933"/>
    </source>
</evidence>
<evidence type="ECO:0000256" key="1">
    <source>
        <dbReference type="SAM" id="Phobius"/>
    </source>
</evidence>
<dbReference type="Proteomes" id="UP000321933">
    <property type="component" value="Unassembled WGS sequence"/>
</dbReference>
<accession>A0A5C8ZZ53</accession>